<proteinExistence type="predicted"/>
<dbReference type="GO" id="GO:0005886">
    <property type="term" value="C:plasma membrane"/>
    <property type="evidence" value="ECO:0007669"/>
    <property type="project" value="TreeGrafter"/>
</dbReference>
<dbReference type="InterPro" id="IPR014043">
    <property type="entry name" value="Acyl_transferase_dom"/>
</dbReference>
<feature type="domain" description="Malonyl-CoA:ACP transacylase (MAT)" evidence="3">
    <location>
        <begin position="13"/>
        <end position="332"/>
    </location>
</feature>
<dbReference type="Gene3D" id="3.30.70.3290">
    <property type="match status" value="1"/>
</dbReference>
<dbReference type="AlphaFoldDB" id="A0A4R6S0J2"/>
<dbReference type="SUPFAM" id="SSF52151">
    <property type="entry name" value="FabD/lysophospholipase-like"/>
    <property type="match status" value="1"/>
</dbReference>
<dbReference type="SUPFAM" id="SSF55048">
    <property type="entry name" value="Probable ACP-binding domain of malonyl-CoA ACP transacylase"/>
    <property type="match status" value="1"/>
</dbReference>
<organism evidence="4 5">
    <name type="scientific">Labedaea rhizosphaerae</name>
    <dbReference type="NCBI Taxonomy" id="598644"/>
    <lineage>
        <taxon>Bacteria</taxon>
        <taxon>Bacillati</taxon>
        <taxon>Actinomycetota</taxon>
        <taxon>Actinomycetes</taxon>
        <taxon>Pseudonocardiales</taxon>
        <taxon>Pseudonocardiaceae</taxon>
        <taxon>Labedaea</taxon>
    </lineage>
</organism>
<dbReference type="Proteomes" id="UP000295444">
    <property type="component" value="Unassembled WGS sequence"/>
</dbReference>
<dbReference type="PANTHER" id="PTHR43775">
    <property type="entry name" value="FATTY ACID SYNTHASE"/>
    <property type="match status" value="1"/>
</dbReference>
<name>A0A4R6S0J2_LABRH</name>
<protein>
    <submittedName>
        <fullName evidence="4">Acyl transferase family protein</fullName>
    </submittedName>
</protein>
<keyword evidence="4" id="KW-0808">Transferase</keyword>
<keyword evidence="1" id="KW-0596">Phosphopantetheine</keyword>
<dbReference type="Pfam" id="PF00698">
    <property type="entry name" value="Acyl_transf_1"/>
    <property type="match status" value="1"/>
</dbReference>
<dbReference type="GO" id="GO:0006633">
    <property type="term" value="P:fatty acid biosynthetic process"/>
    <property type="evidence" value="ECO:0007669"/>
    <property type="project" value="TreeGrafter"/>
</dbReference>
<keyword evidence="5" id="KW-1185">Reference proteome</keyword>
<dbReference type="GO" id="GO:0005737">
    <property type="term" value="C:cytoplasm"/>
    <property type="evidence" value="ECO:0007669"/>
    <property type="project" value="TreeGrafter"/>
</dbReference>
<evidence type="ECO:0000256" key="1">
    <source>
        <dbReference type="ARBA" id="ARBA00022450"/>
    </source>
</evidence>
<dbReference type="InterPro" id="IPR016036">
    <property type="entry name" value="Malonyl_transacylase_ACP-bd"/>
</dbReference>
<dbReference type="InterPro" id="IPR016035">
    <property type="entry name" value="Acyl_Trfase/lysoPLipase"/>
</dbReference>
<dbReference type="InterPro" id="IPR001227">
    <property type="entry name" value="Ac_transferase_dom_sf"/>
</dbReference>
<sequence length="355" mass="37352">MNVSSHPEQVVFLFPGVGDHYAGMGKGLYDTEPVFRSTVDHCAAVLEPELGQDIRTVLYPAGAVSAPGKGKLDLAALMRGARGQAEIDRTRIAQPLVFTVEYALAQLLISWGITPSGMLGYSLGEYVAACLSGVFSLDDALRLVARRAELIETMPPGGMLVVMLGPDEVAARLDDELSLAAVTSELLSVVAGPVPALERLETTLTAAGVGTLRSNTRQAFHSWMMAPAGDRLATLLGDFELGAPRIPFLSNVTGTWITPEQARDPRYWARQLHQTVRCHDSLGEMWRLPGAVALEVGAGSMLGSLAAQHPARPAGGRPPVHATIPGAGRAGEDVAAVRATAETLGAALAVHSGRA</sequence>
<dbReference type="GO" id="GO:0071770">
    <property type="term" value="P:DIM/DIP cell wall layer assembly"/>
    <property type="evidence" value="ECO:0007669"/>
    <property type="project" value="TreeGrafter"/>
</dbReference>
<evidence type="ECO:0000256" key="2">
    <source>
        <dbReference type="ARBA" id="ARBA00022553"/>
    </source>
</evidence>
<reference evidence="4 5" key="1">
    <citation type="submission" date="2019-03" db="EMBL/GenBank/DDBJ databases">
        <title>Genomic Encyclopedia of Type Strains, Phase IV (KMG-IV): sequencing the most valuable type-strain genomes for metagenomic binning, comparative biology and taxonomic classification.</title>
        <authorList>
            <person name="Goeker M."/>
        </authorList>
    </citation>
    <scope>NUCLEOTIDE SEQUENCE [LARGE SCALE GENOMIC DNA]</scope>
    <source>
        <strain evidence="4 5">DSM 45361</strain>
    </source>
</reference>
<dbReference type="Gene3D" id="3.40.366.10">
    <property type="entry name" value="Malonyl-Coenzyme A Acyl Carrier Protein, domain 2"/>
    <property type="match status" value="1"/>
</dbReference>
<dbReference type="PANTHER" id="PTHR43775:SF37">
    <property type="entry name" value="SI:DKEY-61P9.11"/>
    <property type="match status" value="1"/>
</dbReference>
<dbReference type="InterPro" id="IPR050091">
    <property type="entry name" value="PKS_NRPS_Biosynth_Enz"/>
</dbReference>
<dbReference type="EMBL" id="SNXZ01000007">
    <property type="protein sequence ID" value="TDP92960.1"/>
    <property type="molecule type" value="Genomic_DNA"/>
</dbReference>
<evidence type="ECO:0000313" key="4">
    <source>
        <dbReference type="EMBL" id="TDP92960.1"/>
    </source>
</evidence>
<evidence type="ECO:0000313" key="5">
    <source>
        <dbReference type="Proteomes" id="UP000295444"/>
    </source>
</evidence>
<accession>A0A4R6S0J2</accession>
<dbReference type="GO" id="GO:0004312">
    <property type="term" value="F:fatty acid synthase activity"/>
    <property type="evidence" value="ECO:0007669"/>
    <property type="project" value="TreeGrafter"/>
</dbReference>
<gene>
    <name evidence="4" type="ORF">EV186_107195</name>
</gene>
<evidence type="ECO:0000259" key="3">
    <source>
        <dbReference type="SMART" id="SM00827"/>
    </source>
</evidence>
<comment type="caution">
    <text evidence="4">The sequence shown here is derived from an EMBL/GenBank/DDBJ whole genome shotgun (WGS) entry which is preliminary data.</text>
</comment>
<keyword evidence="2" id="KW-0597">Phosphoprotein</keyword>
<dbReference type="RefSeq" id="WP_133853300.1">
    <property type="nucleotide sequence ID" value="NZ_SNXZ01000007.1"/>
</dbReference>
<dbReference type="SMART" id="SM00827">
    <property type="entry name" value="PKS_AT"/>
    <property type="match status" value="1"/>
</dbReference>
<dbReference type="OrthoDB" id="4726421at2"/>